<feature type="compositionally biased region" description="Basic and acidic residues" evidence="1">
    <location>
        <begin position="16"/>
        <end position="25"/>
    </location>
</feature>
<name>A0A0X3XD26_STRVO</name>
<protein>
    <submittedName>
        <fullName evidence="2">Uncharacterized protein</fullName>
    </submittedName>
</protein>
<evidence type="ECO:0000256" key="1">
    <source>
        <dbReference type="SAM" id="MobiDB-lite"/>
    </source>
</evidence>
<accession>A0A0X3XD26</accession>
<evidence type="ECO:0000313" key="3">
    <source>
        <dbReference type="Proteomes" id="UP000053413"/>
    </source>
</evidence>
<sequence length="60" mass="6527">MGEERRFARGGLDEDVDRRRHDGGDGRGQGIEVGWVRGAEHIRADLGEGRQAPDGRVVGS</sequence>
<dbReference type="EMBL" id="LLZJ01000017">
    <property type="protein sequence ID" value="KUL66446.1"/>
    <property type="molecule type" value="Genomic_DNA"/>
</dbReference>
<gene>
    <name evidence="2" type="ORF">ADL28_03750</name>
</gene>
<feature type="region of interest" description="Disordered" evidence="1">
    <location>
        <begin position="1"/>
        <end position="33"/>
    </location>
</feature>
<evidence type="ECO:0000313" key="2">
    <source>
        <dbReference type="EMBL" id="KUL66446.1"/>
    </source>
</evidence>
<proteinExistence type="predicted"/>
<reference evidence="3" key="1">
    <citation type="submission" date="2015-10" db="EMBL/GenBank/DDBJ databases">
        <authorList>
            <person name="Ju K.-S."/>
            <person name="Doroghazi J.R."/>
            <person name="Metcalf W.W."/>
        </authorList>
    </citation>
    <scope>NUCLEOTIDE SEQUENCE [LARGE SCALE GENOMIC DNA]</scope>
    <source>
        <strain evidence="3">NRRL F-8817</strain>
    </source>
</reference>
<organism evidence="2 3">
    <name type="scientific">Streptomyces violaceusniger</name>
    <dbReference type="NCBI Taxonomy" id="68280"/>
    <lineage>
        <taxon>Bacteria</taxon>
        <taxon>Bacillati</taxon>
        <taxon>Actinomycetota</taxon>
        <taxon>Actinomycetes</taxon>
        <taxon>Kitasatosporales</taxon>
        <taxon>Streptomycetaceae</taxon>
        <taxon>Streptomyces</taxon>
        <taxon>Streptomyces violaceusniger group</taxon>
    </lineage>
</organism>
<dbReference type="Proteomes" id="UP000053413">
    <property type="component" value="Unassembled WGS sequence"/>
</dbReference>
<dbReference type="AlphaFoldDB" id="A0A0X3XD26"/>
<comment type="caution">
    <text evidence="2">The sequence shown here is derived from an EMBL/GenBank/DDBJ whole genome shotgun (WGS) entry which is preliminary data.</text>
</comment>